<dbReference type="RefSeq" id="WP_379237299.1">
    <property type="nucleotide sequence ID" value="NZ_JBHSTE010000007.1"/>
</dbReference>
<evidence type="ECO:0000256" key="2">
    <source>
        <dbReference type="ARBA" id="ARBA00011881"/>
    </source>
</evidence>
<organism evidence="7 8">
    <name type="scientific">Paenibacillus septentrionalis</name>
    <dbReference type="NCBI Taxonomy" id="429342"/>
    <lineage>
        <taxon>Bacteria</taxon>
        <taxon>Bacillati</taxon>
        <taxon>Bacillota</taxon>
        <taxon>Bacilli</taxon>
        <taxon>Bacillales</taxon>
        <taxon>Paenibacillaceae</taxon>
        <taxon>Paenibacillus</taxon>
    </lineage>
</organism>
<dbReference type="InterPro" id="IPR015868">
    <property type="entry name" value="Glutaminase"/>
</dbReference>
<evidence type="ECO:0000256" key="3">
    <source>
        <dbReference type="ARBA" id="ARBA00012918"/>
    </source>
</evidence>
<dbReference type="PANTHER" id="PTHR12544">
    <property type="entry name" value="GLUTAMINASE"/>
    <property type="match status" value="1"/>
</dbReference>
<dbReference type="EC" id="3.5.1.2" evidence="3 6"/>
<dbReference type="GO" id="GO:0004359">
    <property type="term" value="F:glutaminase activity"/>
    <property type="evidence" value="ECO:0007669"/>
    <property type="project" value="UniProtKB-EC"/>
</dbReference>
<accession>A0ABW1VAD4</accession>
<sequence>MLPMNALPTLHERLPRLTEHLEQWIIESKKQCQHGKVASYIPELAKGNAKALGIHFIDAHGNETSAGDTDTVFTLQSISKVFTLLLALMDNGEELVFNKVGMEPTGDSFNSMLKLELVQPGIPFNPLINAGAIAISSLIHGSSQSDKLERVLRFFRMLTGNENLQYNETVFESELQSADLNRSMAYFLKDNGVLEQSVDDVLDIYFHHCSIDATCKDLARMGLTLANNGYDPIQQKQLIPKRYVQIAKSFMVTCGMYNASGQFAIQVGLPAKSGVSGGILTLIPGTIGIGVIGPALNSKGNSIAGVNLLEKLSQHYDLSMF</sequence>
<dbReference type="EMBL" id="JBHSTE010000007">
    <property type="protein sequence ID" value="MFC6334598.1"/>
    <property type="molecule type" value="Genomic_DNA"/>
</dbReference>
<dbReference type="InterPro" id="IPR012338">
    <property type="entry name" value="Beta-lactam/transpept-like"/>
</dbReference>
<feature type="binding site" evidence="6">
    <location>
        <position position="275"/>
    </location>
    <ligand>
        <name>substrate</name>
    </ligand>
</feature>
<feature type="binding site" evidence="6">
    <location>
        <position position="129"/>
    </location>
    <ligand>
        <name>substrate</name>
    </ligand>
</feature>
<proteinExistence type="inferred from homology"/>
<comment type="catalytic activity">
    <reaction evidence="5 6">
        <text>L-glutamine + H2O = L-glutamate + NH4(+)</text>
        <dbReference type="Rhea" id="RHEA:15889"/>
        <dbReference type="ChEBI" id="CHEBI:15377"/>
        <dbReference type="ChEBI" id="CHEBI:28938"/>
        <dbReference type="ChEBI" id="CHEBI:29985"/>
        <dbReference type="ChEBI" id="CHEBI:58359"/>
        <dbReference type="EC" id="3.5.1.2"/>
    </reaction>
</comment>
<evidence type="ECO:0000313" key="7">
    <source>
        <dbReference type="EMBL" id="MFC6334598.1"/>
    </source>
</evidence>
<keyword evidence="6" id="KW-0007">Acetylation</keyword>
<evidence type="ECO:0000256" key="1">
    <source>
        <dbReference type="ARBA" id="ARBA00011076"/>
    </source>
</evidence>
<dbReference type="HAMAP" id="MF_00313">
    <property type="entry name" value="Glutaminase"/>
    <property type="match status" value="1"/>
</dbReference>
<comment type="caution">
    <text evidence="7">The sequence shown here is derived from an EMBL/GenBank/DDBJ whole genome shotgun (WGS) entry which is preliminary data.</text>
</comment>
<gene>
    <name evidence="6 7" type="primary">glsA</name>
    <name evidence="7" type="ORF">ACFP56_18365</name>
</gene>
<comment type="subunit">
    <text evidence="2 6">Homotetramer.</text>
</comment>
<feature type="binding site" evidence="6">
    <location>
        <position position="181"/>
    </location>
    <ligand>
        <name>substrate</name>
    </ligand>
</feature>
<evidence type="ECO:0000256" key="6">
    <source>
        <dbReference type="HAMAP-Rule" id="MF_00313"/>
    </source>
</evidence>
<reference evidence="8" key="1">
    <citation type="journal article" date="2019" name="Int. J. Syst. Evol. Microbiol.">
        <title>The Global Catalogue of Microorganisms (GCM) 10K type strain sequencing project: providing services to taxonomists for standard genome sequencing and annotation.</title>
        <authorList>
            <consortium name="The Broad Institute Genomics Platform"/>
            <consortium name="The Broad Institute Genome Sequencing Center for Infectious Disease"/>
            <person name="Wu L."/>
            <person name="Ma J."/>
        </authorList>
    </citation>
    <scope>NUCLEOTIDE SEQUENCE [LARGE SCALE GENOMIC DNA]</scope>
    <source>
        <strain evidence="8">PCU 280</strain>
    </source>
</reference>
<dbReference type="Pfam" id="PF04960">
    <property type="entry name" value="Glutaminase"/>
    <property type="match status" value="1"/>
</dbReference>
<feature type="binding site" evidence="6">
    <location>
        <position position="77"/>
    </location>
    <ligand>
        <name>substrate</name>
    </ligand>
</feature>
<dbReference type="PANTHER" id="PTHR12544:SF29">
    <property type="entry name" value="GLUTAMINASE"/>
    <property type="match status" value="1"/>
</dbReference>
<dbReference type="SUPFAM" id="SSF56601">
    <property type="entry name" value="beta-lactamase/transpeptidase-like"/>
    <property type="match status" value="1"/>
</dbReference>
<comment type="similarity">
    <text evidence="1 6">Belongs to the glutaminase family.</text>
</comment>
<evidence type="ECO:0000313" key="8">
    <source>
        <dbReference type="Proteomes" id="UP001596233"/>
    </source>
</evidence>
<dbReference type="Gene3D" id="3.40.710.10">
    <property type="entry name" value="DD-peptidase/beta-lactamase superfamily"/>
    <property type="match status" value="1"/>
</dbReference>
<dbReference type="NCBIfam" id="TIGR03814">
    <property type="entry name" value="Gln_ase"/>
    <property type="match status" value="1"/>
</dbReference>
<evidence type="ECO:0000256" key="4">
    <source>
        <dbReference type="ARBA" id="ARBA00022801"/>
    </source>
</evidence>
<feature type="binding site" evidence="6">
    <location>
        <position position="257"/>
    </location>
    <ligand>
        <name>substrate</name>
    </ligand>
</feature>
<name>A0ABW1VAD4_9BACL</name>
<evidence type="ECO:0000256" key="5">
    <source>
        <dbReference type="ARBA" id="ARBA00049534"/>
    </source>
</evidence>
<keyword evidence="8" id="KW-1185">Reference proteome</keyword>
<keyword evidence="4 6" id="KW-0378">Hydrolase</keyword>
<dbReference type="Proteomes" id="UP001596233">
    <property type="component" value="Unassembled WGS sequence"/>
</dbReference>
<feature type="binding site" evidence="6">
    <location>
        <position position="205"/>
    </location>
    <ligand>
        <name>substrate</name>
    </ligand>
</feature>
<protein>
    <recommendedName>
        <fullName evidence="3 6">Glutaminase</fullName>
        <ecNumber evidence="3 6">3.5.1.2</ecNumber>
    </recommendedName>
</protein>
<feature type="binding site" evidence="6">
    <location>
        <position position="174"/>
    </location>
    <ligand>
        <name>substrate</name>
    </ligand>
</feature>